<sequence>MDMNRHQTHANFRTRWNRNIGEFRSESFERIASRGFAVEACWDRRIRASSYFHALVHMLQPKRFWL</sequence>
<dbReference type="AlphaFoldDB" id="A0A4U5N5X9"/>
<organism evidence="1 2">
    <name type="scientific">Steinernema carpocapsae</name>
    <name type="common">Entomopathogenic nematode</name>
    <dbReference type="NCBI Taxonomy" id="34508"/>
    <lineage>
        <taxon>Eukaryota</taxon>
        <taxon>Metazoa</taxon>
        <taxon>Ecdysozoa</taxon>
        <taxon>Nematoda</taxon>
        <taxon>Chromadorea</taxon>
        <taxon>Rhabditida</taxon>
        <taxon>Tylenchina</taxon>
        <taxon>Panagrolaimomorpha</taxon>
        <taxon>Strongyloidoidea</taxon>
        <taxon>Steinernematidae</taxon>
        <taxon>Steinernema</taxon>
    </lineage>
</organism>
<evidence type="ECO:0000313" key="1">
    <source>
        <dbReference type="EMBL" id="TKR77702.1"/>
    </source>
</evidence>
<keyword evidence="2" id="KW-1185">Reference proteome</keyword>
<comment type="caution">
    <text evidence="1">The sequence shown here is derived from an EMBL/GenBank/DDBJ whole genome shotgun (WGS) entry which is preliminary data.</text>
</comment>
<accession>A0A4U5N5X9</accession>
<reference evidence="1 2" key="1">
    <citation type="journal article" date="2015" name="Genome Biol.">
        <title>Comparative genomics of Steinernema reveals deeply conserved gene regulatory networks.</title>
        <authorList>
            <person name="Dillman A.R."/>
            <person name="Macchietto M."/>
            <person name="Porter C.F."/>
            <person name="Rogers A."/>
            <person name="Williams B."/>
            <person name="Antoshechkin I."/>
            <person name="Lee M.M."/>
            <person name="Goodwin Z."/>
            <person name="Lu X."/>
            <person name="Lewis E.E."/>
            <person name="Goodrich-Blair H."/>
            <person name="Stock S.P."/>
            <person name="Adams B.J."/>
            <person name="Sternberg P.W."/>
            <person name="Mortazavi A."/>
        </authorList>
    </citation>
    <scope>NUCLEOTIDE SEQUENCE [LARGE SCALE GENOMIC DNA]</scope>
    <source>
        <strain evidence="1 2">ALL</strain>
    </source>
</reference>
<gene>
    <name evidence="1" type="ORF">L596_018624</name>
</gene>
<proteinExistence type="predicted"/>
<dbReference type="Proteomes" id="UP000298663">
    <property type="component" value="Unassembled WGS sequence"/>
</dbReference>
<dbReference type="EMBL" id="AZBU02000005">
    <property type="protein sequence ID" value="TKR77702.1"/>
    <property type="molecule type" value="Genomic_DNA"/>
</dbReference>
<evidence type="ECO:0000313" key="2">
    <source>
        <dbReference type="Proteomes" id="UP000298663"/>
    </source>
</evidence>
<reference evidence="1 2" key="2">
    <citation type="journal article" date="2019" name="G3 (Bethesda)">
        <title>Hybrid Assembly of the Genome of the Entomopathogenic Nematode Steinernema carpocapsae Identifies the X-Chromosome.</title>
        <authorList>
            <person name="Serra L."/>
            <person name="Macchietto M."/>
            <person name="Macias-Munoz A."/>
            <person name="McGill C.J."/>
            <person name="Rodriguez I.M."/>
            <person name="Rodriguez B."/>
            <person name="Murad R."/>
            <person name="Mortazavi A."/>
        </authorList>
    </citation>
    <scope>NUCLEOTIDE SEQUENCE [LARGE SCALE GENOMIC DNA]</scope>
    <source>
        <strain evidence="1 2">ALL</strain>
    </source>
</reference>
<name>A0A4U5N5X9_STECR</name>
<protein>
    <submittedName>
        <fullName evidence="1">Uncharacterized protein</fullName>
    </submittedName>
</protein>